<reference evidence="1" key="1">
    <citation type="submission" date="2018-11" db="EMBL/GenBank/DDBJ databases">
        <authorList>
            <consortium name="Genoscope - CEA"/>
            <person name="William W."/>
        </authorList>
    </citation>
    <scope>NUCLEOTIDE SEQUENCE</scope>
</reference>
<dbReference type="EMBL" id="LR031568">
    <property type="protein sequence ID" value="VDC63144.1"/>
    <property type="molecule type" value="Genomic_DNA"/>
</dbReference>
<evidence type="ECO:0000313" key="1">
    <source>
        <dbReference type="EMBL" id="VDC63144.1"/>
    </source>
</evidence>
<organism evidence="1">
    <name type="scientific">Brassica campestris</name>
    <name type="common">Field mustard</name>
    <dbReference type="NCBI Taxonomy" id="3711"/>
    <lineage>
        <taxon>Eukaryota</taxon>
        <taxon>Viridiplantae</taxon>
        <taxon>Streptophyta</taxon>
        <taxon>Embryophyta</taxon>
        <taxon>Tracheophyta</taxon>
        <taxon>Spermatophyta</taxon>
        <taxon>Magnoliopsida</taxon>
        <taxon>eudicotyledons</taxon>
        <taxon>Gunneridae</taxon>
        <taxon>Pentapetalae</taxon>
        <taxon>rosids</taxon>
        <taxon>malvids</taxon>
        <taxon>Brassicales</taxon>
        <taxon>Brassicaceae</taxon>
        <taxon>Brassiceae</taxon>
        <taxon>Brassica</taxon>
    </lineage>
</organism>
<proteinExistence type="predicted"/>
<protein>
    <submittedName>
        <fullName evidence="1">Uncharacterized protein</fullName>
    </submittedName>
</protein>
<name>A0A3P5YHL5_BRACM</name>
<sequence length="37" mass="4080">MPATVNVHRLANFRDRLQAADLISLGATRTSGFQTHL</sequence>
<gene>
    <name evidence="1" type="ORF">BRAA09T40755Z</name>
</gene>
<dbReference type="AlphaFoldDB" id="A0A3P5YHL5"/>
<accession>A0A3P5YHL5</accession>